<evidence type="ECO:0000256" key="3">
    <source>
        <dbReference type="ARBA" id="ARBA00023254"/>
    </source>
</evidence>
<dbReference type="Pfam" id="PF14634">
    <property type="entry name" value="zf-RING_5"/>
    <property type="match status" value="1"/>
</dbReference>
<evidence type="ECO:0000256" key="5">
    <source>
        <dbReference type="SAM" id="MobiDB-lite"/>
    </source>
</evidence>
<evidence type="ECO:0000259" key="6">
    <source>
        <dbReference type="PROSITE" id="PS50089"/>
    </source>
</evidence>
<keyword evidence="3" id="KW-0469">Meiosis</keyword>
<dbReference type="GO" id="GO:0000795">
    <property type="term" value="C:synaptonemal complex"/>
    <property type="evidence" value="ECO:0007669"/>
    <property type="project" value="InterPro"/>
</dbReference>
<keyword evidence="1 4" id="KW-0863">Zinc-finger</keyword>
<dbReference type="PANTHER" id="PTHR22663:SF17">
    <property type="entry name" value="RING FINGER PROTEIN NARYA-RELATED"/>
    <property type="match status" value="1"/>
</dbReference>
<dbReference type="GO" id="GO:0007129">
    <property type="term" value="P:homologous chromosome pairing at meiosis"/>
    <property type="evidence" value="ECO:0007669"/>
    <property type="project" value="TreeGrafter"/>
</dbReference>
<sequence>MTAWVHCNVCYRLPSQNNKVSFYLTSCGHLLCSNCNNVEKSKHCPVCKRRATVLELNRNLRADLQIFFRNPKDLLQQYLKNLKDVLTFQSTQRSRLNKARRTQQSKIAKLAANARAQLKKKADAEKIIVAEKLDLQKELNALKRRFRELQATLLARREAEARKRTATPVSARTSRFSLPRNGLAERGERDGHESSFVATSTPNNDCQTMHRRGMRGANTSLKHVAASFANCGKEPSPIVPSKVLSTPDILGVKNYGDSILQKDHIKPFVF</sequence>
<dbReference type="EMBL" id="JI172133">
    <property type="protein sequence ID" value="ADY45596.1"/>
    <property type="molecule type" value="mRNA"/>
</dbReference>
<dbReference type="PANTHER" id="PTHR22663">
    <property type="entry name" value="RING FINGER PROTEIN NARYA-RELATED"/>
    <property type="match status" value="1"/>
</dbReference>
<evidence type="ECO:0000256" key="1">
    <source>
        <dbReference type="ARBA" id="ARBA00022771"/>
    </source>
</evidence>
<name>F1L642_ASCSU</name>
<dbReference type="GO" id="GO:0008270">
    <property type="term" value="F:zinc ion binding"/>
    <property type="evidence" value="ECO:0007669"/>
    <property type="project" value="UniProtKB-KW"/>
</dbReference>
<protein>
    <submittedName>
        <fullName evidence="7">RING finger protein</fullName>
    </submittedName>
</protein>
<feature type="domain" description="RING-type" evidence="6">
    <location>
        <begin position="7"/>
        <end position="48"/>
    </location>
</feature>
<accession>F1L642</accession>
<dbReference type="GO" id="GO:0016925">
    <property type="term" value="P:protein sumoylation"/>
    <property type="evidence" value="ECO:0007669"/>
    <property type="project" value="TreeGrafter"/>
</dbReference>
<feature type="compositionally biased region" description="Polar residues" evidence="5">
    <location>
        <begin position="196"/>
        <end position="207"/>
    </location>
</feature>
<dbReference type="InterPro" id="IPR013083">
    <property type="entry name" value="Znf_RING/FYVE/PHD"/>
</dbReference>
<evidence type="ECO:0000256" key="4">
    <source>
        <dbReference type="PROSITE-ProRule" id="PRU00175"/>
    </source>
</evidence>
<dbReference type="SUPFAM" id="SSF57850">
    <property type="entry name" value="RING/U-box"/>
    <property type="match status" value="1"/>
</dbReference>
<dbReference type="Gene3D" id="3.30.40.10">
    <property type="entry name" value="Zinc/RING finger domain, C3HC4 (zinc finger)"/>
    <property type="match status" value="1"/>
</dbReference>
<proteinExistence type="evidence at transcript level"/>
<dbReference type="InterPro" id="IPR001841">
    <property type="entry name" value="Znf_RING"/>
</dbReference>
<feature type="compositionally biased region" description="Basic and acidic residues" evidence="5">
    <location>
        <begin position="183"/>
        <end position="193"/>
    </location>
</feature>
<evidence type="ECO:0000313" key="7">
    <source>
        <dbReference type="EMBL" id="ADY45596.1"/>
    </source>
</evidence>
<reference evidence="7" key="1">
    <citation type="journal article" date="2011" name="Genome Res.">
        <title>Deep small RNA sequencing from the nematode Ascaris reveals conservation, functional diversification, and novel developmental profiles.</title>
        <authorList>
            <person name="Wang J."/>
            <person name="Czech B."/>
            <person name="Crunk A."/>
            <person name="Wallace A."/>
            <person name="Mitreva M."/>
            <person name="Hannon G.J."/>
            <person name="Davis R.E."/>
        </authorList>
    </citation>
    <scope>NUCLEOTIDE SEQUENCE</scope>
</reference>
<dbReference type="GO" id="GO:0007131">
    <property type="term" value="P:reciprocal meiotic recombination"/>
    <property type="evidence" value="ECO:0007669"/>
    <property type="project" value="InterPro"/>
</dbReference>
<evidence type="ECO:0000256" key="2">
    <source>
        <dbReference type="ARBA" id="ARBA00022833"/>
    </source>
</evidence>
<dbReference type="AlphaFoldDB" id="F1L642"/>
<dbReference type="InterPro" id="IPR042123">
    <property type="entry name" value="Zip3/RNF212-like"/>
</dbReference>
<keyword evidence="1 4" id="KW-0479">Metal-binding</keyword>
<keyword evidence="2" id="KW-0862">Zinc</keyword>
<organism evidence="7">
    <name type="scientific">Ascaris suum</name>
    <name type="common">Pig roundworm</name>
    <name type="synonym">Ascaris lumbricoides</name>
    <dbReference type="NCBI Taxonomy" id="6253"/>
    <lineage>
        <taxon>Eukaryota</taxon>
        <taxon>Metazoa</taxon>
        <taxon>Ecdysozoa</taxon>
        <taxon>Nematoda</taxon>
        <taxon>Chromadorea</taxon>
        <taxon>Rhabditida</taxon>
        <taxon>Spirurina</taxon>
        <taxon>Ascaridomorpha</taxon>
        <taxon>Ascaridoidea</taxon>
        <taxon>Ascarididae</taxon>
        <taxon>Ascaris</taxon>
    </lineage>
</organism>
<dbReference type="PROSITE" id="PS50089">
    <property type="entry name" value="ZF_RING_2"/>
    <property type="match status" value="1"/>
</dbReference>
<dbReference type="GO" id="GO:0019789">
    <property type="term" value="F:SUMO transferase activity"/>
    <property type="evidence" value="ECO:0007669"/>
    <property type="project" value="InterPro"/>
</dbReference>
<feature type="region of interest" description="Disordered" evidence="5">
    <location>
        <begin position="158"/>
        <end position="209"/>
    </location>
</feature>